<protein>
    <submittedName>
        <fullName evidence="5">Type I restriction enzyme, S subunit</fullName>
    </submittedName>
</protein>
<dbReference type="Gene3D" id="3.90.220.20">
    <property type="entry name" value="DNA methylase specificity domains"/>
    <property type="match status" value="2"/>
</dbReference>
<dbReference type="InterPro" id="IPR000055">
    <property type="entry name" value="Restrct_endonuc_typeI_TRD"/>
</dbReference>
<dbReference type="PANTHER" id="PTHR30408">
    <property type="entry name" value="TYPE-1 RESTRICTION ENZYME ECOKI SPECIFICITY PROTEIN"/>
    <property type="match status" value="1"/>
</dbReference>
<proteinExistence type="inferred from homology"/>
<gene>
    <name evidence="5" type="ORF">SAMN06265218_1322</name>
</gene>
<dbReference type="RefSeq" id="WP_142716102.1">
    <property type="nucleotide sequence ID" value="NZ_FXTH01000032.1"/>
</dbReference>
<evidence type="ECO:0000259" key="4">
    <source>
        <dbReference type="Pfam" id="PF01420"/>
    </source>
</evidence>
<feature type="domain" description="Type I restriction modification DNA specificity" evidence="4">
    <location>
        <begin position="221"/>
        <end position="350"/>
    </location>
</feature>
<dbReference type="InterPro" id="IPR052021">
    <property type="entry name" value="Type-I_RS_S_subunit"/>
</dbReference>
<dbReference type="OrthoDB" id="9816225at2"/>
<sequence>MYKRLGDYIRSVSNKNTDLEVERLLGVNIDNEFMPSIANVSRDSLVKYKLIEKNQFAANLMHVGRDEKVPIALYDDEERAIVSPAYKVFEVKDESVLYPEYLMIEFQRPELDRQAWFFCDSSVRGGLNWDRFCDLEIPIPSIEKQKKYVDIYRGLQKNQKAYESSLDDLQLICDTYLQDLINRNKLKPLGDFIHQCDLRNSDKEITNLKGVSTEKKLIESKANTTGVDFSSYKILKPEQFVYVSDTSRRGDKIALAMNHGEPCIVSSIYTVFEVTDPQKLIPEFLYLFLQREEFDRYARFHSWGSARETFDWEEMCRVKIPVPPIEVQEAIVTIYNSVKDRKGINKKLKEIVKPLCPVLMKGVMEELEGKETELV</sequence>
<dbReference type="AlphaFoldDB" id="A0A521FED1"/>
<dbReference type="PANTHER" id="PTHR30408:SF12">
    <property type="entry name" value="TYPE I RESTRICTION ENZYME MJAVIII SPECIFICITY SUBUNIT"/>
    <property type="match status" value="1"/>
</dbReference>
<accession>A0A521FED1</accession>
<dbReference type="SUPFAM" id="SSF116734">
    <property type="entry name" value="DNA methylase specificity domain"/>
    <property type="match status" value="2"/>
</dbReference>
<evidence type="ECO:0000256" key="1">
    <source>
        <dbReference type="ARBA" id="ARBA00010923"/>
    </source>
</evidence>
<reference evidence="5 6" key="1">
    <citation type="submission" date="2017-05" db="EMBL/GenBank/DDBJ databases">
        <authorList>
            <person name="Varghese N."/>
            <person name="Submissions S."/>
        </authorList>
    </citation>
    <scope>NUCLEOTIDE SEQUENCE [LARGE SCALE GENOMIC DNA]</scope>
    <source>
        <strain evidence="5 6">DSM 21194</strain>
    </source>
</reference>
<evidence type="ECO:0000256" key="2">
    <source>
        <dbReference type="ARBA" id="ARBA00022747"/>
    </source>
</evidence>
<dbReference type="EMBL" id="FXTH01000032">
    <property type="protein sequence ID" value="SMO94558.1"/>
    <property type="molecule type" value="Genomic_DNA"/>
</dbReference>
<comment type="similarity">
    <text evidence="1">Belongs to the type-I restriction system S methylase family.</text>
</comment>
<evidence type="ECO:0000313" key="6">
    <source>
        <dbReference type="Proteomes" id="UP000317593"/>
    </source>
</evidence>
<keyword evidence="6" id="KW-1185">Reference proteome</keyword>
<keyword evidence="2" id="KW-0680">Restriction system</keyword>
<evidence type="ECO:0000313" key="5">
    <source>
        <dbReference type="EMBL" id="SMO94558.1"/>
    </source>
</evidence>
<evidence type="ECO:0000256" key="3">
    <source>
        <dbReference type="ARBA" id="ARBA00023125"/>
    </source>
</evidence>
<keyword evidence="3" id="KW-0238">DNA-binding</keyword>
<name>A0A521FED1_9BACT</name>
<feature type="domain" description="Type I restriction modification DNA specificity" evidence="4">
    <location>
        <begin position="51"/>
        <end position="151"/>
    </location>
</feature>
<organism evidence="5 6">
    <name type="scientific">Fodinibius sediminis</name>
    <dbReference type="NCBI Taxonomy" id="1214077"/>
    <lineage>
        <taxon>Bacteria</taxon>
        <taxon>Pseudomonadati</taxon>
        <taxon>Balneolota</taxon>
        <taxon>Balneolia</taxon>
        <taxon>Balneolales</taxon>
        <taxon>Balneolaceae</taxon>
        <taxon>Fodinibius</taxon>
    </lineage>
</organism>
<dbReference type="InterPro" id="IPR044946">
    <property type="entry name" value="Restrct_endonuc_typeI_TRD_sf"/>
</dbReference>
<dbReference type="GO" id="GO:0003677">
    <property type="term" value="F:DNA binding"/>
    <property type="evidence" value="ECO:0007669"/>
    <property type="project" value="UniProtKB-KW"/>
</dbReference>
<dbReference type="Pfam" id="PF01420">
    <property type="entry name" value="Methylase_S"/>
    <property type="match status" value="2"/>
</dbReference>
<dbReference type="Proteomes" id="UP000317593">
    <property type="component" value="Unassembled WGS sequence"/>
</dbReference>
<dbReference type="GO" id="GO:0009307">
    <property type="term" value="P:DNA restriction-modification system"/>
    <property type="evidence" value="ECO:0007669"/>
    <property type="project" value="UniProtKB-KW"/>
</dbReference>